<dbReference type="Proteomes" id="UP000011713">
    <property type="component" value="Unassembled WGS sequence"/>
</dbReference>
<organism evidence="1 2">
    <name type="scientific">Hyaloperonospora arabidopsidis (strain Emoy2)</name>
    <name type="common">Downy mildew agent</name>
    <name type="synonym">Peronospora arabidopsidis</name>
    <dbReference type="NCBI Taxonomy" id="559515"/>
    <lineage>
        <taxon>Eukaryota</taxon>
        <taxon>Sar</taxon>
        <taxon>Stramenopiles</taxon>
        <taxon>Oomycota</taxon>
        <taxon>Peronosporomycetes</taxon>
        <taxon>Peronosporales</taxon>
        <taxon>Peronosporaceae</taxon>
        <taxon>Hyaloperonospora</taxon>
    </lineage>
</organism>
<accession>M4C252</accession>
<dbReference type="HOGENOM" id="CLU_2908851_0_0_1"/>
<dbReference type="InParanoid" id="M4C252"/>
<dbReference type="VEuPathDB" id="FungiDB:HpaG813167"/>
<dbReference type="EnsemblProtists" id="HpaT813167">
    <property type="protein sequence ID" value="HpaP813167"/>
    <property type="gene ID" value="HpaG813167"/>
</dbReference>
<reference evidence="1" key="2">
    <citation type="submission" date="2015-06" db="UniProtKB">
        <authorList>
            <consortium name="EnsemblProtists"/>
        </authorList>
    </citation>
    <scope>IDENTIFICATION</scope>
    <source>
        <strain evidence="1">Emoy2</strain>
    </source>
</reference>
<dbReference type="AlphaFoldDB" id="M4C252"/>
<dbReference type="STRING" id="559515.M4C252"/>
<reference evidence="2" key="1">
    <citation type="journal article" date="2010" name="Science">
        <title>Signatures of adaptation to obligate biotrophy in the Hyaloperonospora arabidopsidis genome.</title>
        <authorList>
            <person name="Baxter L."/>
            <person name="Tripathy S."/>
            <person name="Ishaque N."/>
            <person name="Boot N."/>
            <person name="Cabral A."/>
            <person name="Kemen E."/>
            <person name="Thines M."/>
            <person name="Ah-Fong A."/>
            <person name="Anderson R."/>
            <person name="Badejoko W."/>
            <person name="Bittner-Eddy P."/>
            <person name="Boore J.L."/>
            <person name="Chibucos M.C."/>
            <person name="Coates M."/>
            <person name="Dehal P."/>
            <person name="Delehaunty K."/>
            <person name="Dong S."/>
            <person name="Downton P."/>
            <person name="Dumas B."/>
            <person name="Fabro G."/>
            <person name="Fronick C."/>
            <person name="Fuerstenberg S.I."/>
            <person name="Fulton L."/>
            <person name="Gaulin E."/>
            <person name="Govers F."/>
            <person name="Hughes L."/>
            <person name="Humphray S."/>
            <person name="Jiang R.H."/>
            <person name="Judelson H."/>
            <person name="Kamoun S."/>
            <person name="Kyung K."/>
            <person name="Meijer H."/>
            <person name="Minx P."/>
            <person name="Morris P."/>
            <person name="Nelson J."/>
            <person name="Phuntumart V."/>
            <person name="Qutob D."/>
            <person name="Rehmany A."/>
            <person name="Rougon-Cardoso A."/>
            <person name="Ryden P."/>
            <person name="Torto-Alalibo T."/>
            <person name="Studholme D."/>
            <person name="Wang Y."/>
            <person name="Win J."/>
            <person name="Wood J."/>
            <person name="Clifton S.W."/>
            <person name="Rogers J."/>
            <person name="Van den Ackerveken G."/>
            <person name="Jones J.D."/>
            <person name="McDowell J.M."/>
            <person name="Beynon J."/>
            <person name="Tyler B.M."/>
        </authorList>
    </citation>
    <scope>NUCLEOTIDE SEQUENCE [LARGE SCALE GENOMIC DNA]</scope>
    <source>
        <strain evidence="2">Emoy2</strain>
    </source>
</reference>
<sequence>MEVMKSDLDRTPDNIIWKIYFDIKANCIEVMTPAPKMFCQASTAKKMEYWVVSVRAHFDLIQ</sequence>
<dbReference type="EMBL" id="JH598114">
    <property type="status" value="NOT_ANNOTATED_CDS"/>
    <property type="molecule type" value="Genomic_DNA"/>
</dbReference>
<protein>
    <recommendedName>
        <fullName evidence="3">PH domain-containing protein</fullName>
    </recommendedName>
</protein>
<proteinExistence type="predicted"/>
<evidence type="ECO:0008006" key="3">
    <source>
        <dbReference type="Google" id="ProtNLM"/>
    </source>
</evidence>
<keyword evidence="2" id="KW-1185">Reference proteome</keyword>
<evidence type="ECO:0000313" key="1">
    <source>
        <dbReference type="EnsemblProtists" id="HpaP813167"/>
    </source>
</evidence>
<evidence type="ECO:0000313" key="2">
    <source>
        <dbReference type="Proteomes" id="UP000011713"/>
    </source>
</evidence>
<name>M4C252_HYAAE</name>